<dbReference type="Proteomes" id="UP000046392">
    <property type="component" value="Unplaced"/>
</dbReference>
<dbReference type="WBParaSite" id="SPAL_0001774700.1">
    <property type="protein sequence ID" value="SPAL_0001774700.1"/>
    <property type="gene ID" value="SPAL_0001774700"/>
</dbReference>
<reference evidence="3" key="1">
    <citation type="submission" date="2017-02" db="UniProtKB">
        <authorList>
            <consortium name="WormBaseParasite"/>
        </authorList>
    </citation>
    <scope>IDENTIFICATION</scope>
</reference>
<feature type="compositionally biased region" description="Basic residues" evidence="1">
    <location>
        <begin position="46"/>
        <end position="58"/>
    </location>
</feature>
<sequence length="158" mass="17368">LSQFGMNGDNDGSAQQTPKNLSLPPASFEDKNEDELATTPTGDSKRKSKKNKKGKGKNNKNDGSNDNLFEMTSGEDDVKPDSPKPTTDKSSSKGQKKKKKQKGVKSASKNKKSNEKRTNKNKKNGKNHANNPNLDGNLSDEISIGETGKYKIFFKYNE</sequence>
<keyword evidence="2" id="KW-1185">Reference proteome</keyword>
<feature type="region of interest" description="Disordered" evidence="1">
    <location>
        <begin position="1"/>
        <end position="143"/>
    </location>
</feature>
<proteinExistence type="predicted"/>
<organism evidence="2 3">
    <name type="scientific">Strongyloides papillosus</name>
    <name type="common">Intestinal threadworm</name>
    <dbReference type="NCBI Taxonomy" id="174720"/>
    <lineage>
        <taxon>Eukaryota</taxon>
        <taxon>Metazoa</taxon>
        <taxon>Ecdysozoa</taxon>
        <taxon>Nematoda</taxon>
        <taxon>Chromadorea</taxon>
        <taxon>Rhabditida</taxon>
        <taxon>Tylenchina</taxon>
        <taxon>Panagrolaimomorpha</taxon>
        <taxon>Strongyloidoidea</taxon>
        <taxon>Strongyloididae</taxon>
        <taxon>Strongyloides</taxon>
    </lineage>
</organism>
<feature type="compositionally biased region" description="Basic residues" evidence="1">
    <location>
        <begin position="94"/>
        <end position="111"/>
    </location>
</feature>
<evidence type="ECO:0000313" key="3">
    <source>
        <dbReference type="WBParaSite" id="SPAL_0001774700.1"/>
    </source>
</evidence>
<feature type="compositionally biased region" description="Polar residues" evidence="1">
    <location>
        <begin position="1"/>
        <end position="20"/>
    </location>
</feature>
<name>A0A0N5CIU2_STREA</name>
<feature type="compositionally biased region" description="Basic and acidic residues" evidence="1">
    <location>
        <begin position="76"/>
        <end position="91"/>
    </location>
</feature>
<accession>A0A0N5CIU2</accession>
<dbReference type="AlphaFoldDB" id="A0A0N5CIU2"/>
<evidence type="ECO:0000313" key="2">
    <source>
        <dbReference type="Proteomes" id="UP000046392"/>
    </source>
</evidence>
<protein>
    <submittedName>
        <fullName evidence="3">Topoisomerase I</fullName>
    </submittedName>
</protein>
<evidence type="ECO:0000256" key="1">
    <source>
        <dbReference type="SAM" id="MobiDB-lite"/>
    </source>
</evidence>